<organism evidence="1 2">
    <name type="scientific">Teratosphaeria nubilosa</name>
    <dbReference type="NCBI Taxonomy" id="161662"/>
    <lineage>
        <taxon>Eukaryota</taxon>
        <taxon>Fungi</taxon>
        <taxon>Dikarya</taxon>
        <taxon>Ascomycota</taxon>
        <taxon>Pezizomycotina</taxon>
        <taxon>Dothideomycetes</taxon>
        <taxon>Dothideomycetidae</taxon>
        <taxon>Mycosphaerellales</taxon>
        <taxon>Teratosphaeriaceae</taxon>
        <taxon>Teratosphaeria</taxon>
    </lineage>
</organism>
<reference evidence="1" key="1">
    <citation type="journal article" date="2020" name="Stud. Mycol.">
        <title>101 Dothideomycetes genomes: a test case for predicting lifestyles and emergence of pathogens.</title>
        <authorList>
            <person name="Haridas S."/>
            <person name="Albert R."/>
            <person name="Binder M."/>
            <person name="Bloem J."/>
            <person name="Labutti K."/>
            <person name="Salamov A."/>
            <person name="Andreopoulos B."/>
            <person name="Baker S."/>
            <person name="Barry K."/>
            <person name="Bills G."/>
            <person name="Bluhm B."/>
            <person name="Cannon C."/>
            <person name="Castanera R."/>
            <person name="Culley D."/>
            <person name="Daum C."/>
            <person name="Ezra D."/>
            <person name="Gonzalez J."/>
            <person name="Henrissat B."/>
            <person name="Kuo A."/>
            <person name="Liang C."/>
            <person name="Lipzen A."/>
            <person name="Lutzoni F."/>
            <person name="Magnuson J."/>
            <person name="Mondo S."/>
            <person name="Nolan M."/>
            <person name="Ohm R."/>
            <person name="Pangilinan J."/>
            <person name="Park H.-J."/>
            <person name="Ramirez L."/>
            <person name="Alfaro M."/>
            <person name="Sun H."/>
            <person name="Tritt A."/>
            <person name="Yoshinaga Y."/>
            <person name="Zwiers L.-H."/>
            <person name="Turgeon B."/>
            <person name="Goodwin S."/>
            <person name="Spatafora J."/>
            <person name="Crous P."/>
            <person name="Grigoriev I."/>
        </authorList>
    </citation>
    <scope>NUCLEOTIDE SEQUENCE</scope>
    <source>
        <strain evidence="1">CBS 116005</strain>
    </source>
</reference>
<dbReference type="OrthoDB" id="3938544at2759"/>
<protein>
    <submittedName>
        <fullName evidence="1">Uncharacterized protein</fullName>
    </submittedName>
</protein>
<evidence type="ECO:0000313" key="1">
    <source>
        <dbReference type="EMBL" id="KAF2771311.1"/>
    </source>
</evidence>
<evidence type="ECO:0000313" key="2">
    <source>
        <dbReference type="Proteomes" id="UP000799436"/>
    </source>
</evidence>
<accession>A0A6G1LEE5</accession>
<name>A0A6G1LEE5_9PEZI</name>
<keyword evidence="2" id="KW-1185">Reference proteome</keyword>
<proteinExistence type="predicted"/>
<gene>
    <name evidence="1" type="ORF">EJ03DRAFT_381508</name>
</gene>
<dbReference type="EMBL" id="ML995820">
    <property type="protein sequence ID" value="KAF2771311.1"/>
    <property type="molecule type" value="Genomic_DNA"/>
</dbReference>
<sequence>MSHHPHHPNMAETNHDTDLFAISVDADDYAPTATTSTSNPTPTDPRTYQSEPAYLAQKTSYTAKLSTGNHYAELLTAVPALQLSKGTPAEKVKLSKKNLQLLEYAVGEMYYDGEFGGVVEVCGRVGEVYLPIPKRAGQDGHTLSQNLLQTRDSKETKAYSVMRAKAVDYLTI</sequence>
<dbReference type="Proteomes" id="UP000799436">
    <property type="component" value="Unassembled WGS sequence"/>
</dbReference>
<dbReference type="AlphaFoldDB" id="A0A6G1LEE5"/>